<evidence type="ECO:0000256" key="1">
    <source>
        <dbReference type="SAM" id="Phobius"/>
    </source>
</evidence>
<feature type="transmembrane region" description="Helical" evidence="1">
    <location>
        <begin position="251"/>
        <end position="269"/>
    </location>
</feature>
<dbReference type="Proteomes" id="UP000236311">
    <property type="component" value="Unassembled WGS sequence"/>
</dbReference>
<feature type="transmembrane region" description="Helical" evidence="1">
    <location>
        <begin position="186"/>
        <end position="208"/>
    </location>
</feature>
<keyword evidence="1" id="KW-0812">Transmembrane</keyword>
<feature type="transmembrane region" description="Helical" evidence="1">
    <location>
        <begin position="427"/>
        <end position="450"/>
    </location>
</feature>
<evidence type="ECO:0000313" key="2">
    <source>
        <dbReference type="EMBL" id="SOY31349.1"/>
    </source>
</evidence>
<dbReference type="OrthoDB" id="138672at2"/>
<feature type="transmembrane region" description="Helical" evidence="1">
    <location>
        <begin position="356"/>
        <end position="379"/>
    </location>
</feature>
<keyword evidence="1" id="KW-0472">Membrane</keyword>
<feature type="transmembrane region" description="Helical" evidence="1">
    <location>
        <begin position="471"/>
        <end position="492"/>
    </location>
</feature>
<dbReference type="AlphaFoldDB" id="A0A2K4ZLJ3"/>
<gene>
    <name evidence="2" type="ORF">AMURIS_04086</name>
</gene>
<proteinExistence type="predicted"/>
<evidence type="ECO:0000313" key="3">
    <source>
        <dbReference type="Proteomes" id="UP000236311"/>
    </source>
</evidence>
<organism evidence="2 3">
    <name type="scientific">Acetatifactor muris</name>
    <dbReference type="NCBI Taxonomy" id="879566"/>
    <lineage>
        <taxon>Bacteria</taxon>
        <taxon>Bacillati</taxon>
        <taxon>Bacillota</taxon>
        <taxon>Clostridia</taxon>
        <taxon>Lachnospirales</taxon>
        <taxon>Lachnospiraceae</taxon>
        <taxon>Acetatifactor</taxon>
    </lineage>
</organism>
<name>A0A2K4ZLJ3_9FIRM</name>
<accession>A0A2K4ZLJ3</accession>
<keyword evidence="1" id="KW-1133">Transmembrane helix</keyword>
<feature type="transmembrane region" description="Helical" evidence="1">
    <location>
        <begin position="148"/>
        <end position="174"/>
    </location>
</feature>
<dbReference type="EMBL" id="OFSM01000024">
    <property type="protein sequence ID" value="SOY31349.1"/>
    <property type="molecule type" value="Genomic_DNA"/>
</dbReference>
<reference evidence="2 3" key="1">
    <citation type="submission" date="2018-01" db="EMBL/GenBank/DDBJ databases">
        <authorList>
            <person name="Gaut B.S."/>
            <person name="Morton B.R."/>
            <person name="Clegg M.T."/>
            <person name="Duvall M.R."/>
        </authorList>
    </citation>
    <scope>NUCLEOTIDE SEQUENCE [LARGE SCALE GENOMIC DNA]</scope>
    <source>
        <strain evidence="2">GP69</strain>
    </source>
</reference>
<feature type="transmembrane region" description="Helical" evidence="1">
    <location>
        <begin position="66"/>
        <end position="86"/>
    </location>
</feature>
<feature type="transmembrane region" description="Helical" evidence="1">
    <location>
        <begin position="117"/>
        <end position="136"/>
    </location>
</feature>
<sequence>MTRQIRLLTKLSLYGMFGLNEFRHTKDARKKRRYYLFGILWVFLIVMLAGYVCALSYGLITMGLGKLVPAVLSVSVSLLIFFFTLFKAGPVLFDRKAYEKQIAVPVTVRAIIVSRFLSMYITSMLLGFLVLLPGMAVCGLMENPGVIFWIYGIAAGIFLPLLPLTLASIMGALIAGISSRWKRKNLISIVLTIGFVCVIMIGSMRMSAMEESELMGMMEQMAGQMEGQIRSMYPPAIWIADAMGKGEAVKLLLFLAVSLGSFLLFLEILRHFYVNICMLLGARETKGNYRMRVLQRKSVLRTMVERELRHYFSSTIYATNTLMGEILMLILAIAVLATGPETVEAMLGLPGVVSRILPLLVGFLPAMIPLTACSISMEGKQWWMLQTLPVTEKDVIRSKVVTKLLVSLPFYLVSEALLFIALRPADVDALCLLAVPAVYIVFGARAGLAVNSRFPVFDWENEVRVVKQSASTMLTMLVCLVSVLVPAAVLLVCPDIPAAAVYAVTAVLLAAAVWGMDRKAALP</sequence>
<feature type="transmembrane region" description="Helical" evidence="1">
    <location>
        <begin position="400"/>
        <end position="421"/>
    </location>
</feature>
<keyword evidence="3" id="KW-1185">Reference proteome</keyword>
<feature type="transmembrane region" description="Helical" evidence="1">
    <location>
        <begin position="498"/>
        <end position="516"/>
    </location>
</feature>
<dbReference type="RefSeq" id="WP_103241345.1">
    <property type="nucleotide sequence ID" value="NZ_JANJZD010000029.1"/>
</dbReference>
<protein>
    <submittedName>
        <fullName evidence="2">Uncharacterized protein</fullName>
    </submittedName>
</protein>
<feature type="transmembrane region" description="Helical" evidence="1">
    <location>
        <begin position="316"/>
        <end position="336"/>
    </location>
</feature>
<feature type="transmembrane region" description="Helical" evidence="1">
    <location>
        <begin position="34"/>
        <end position="60"/>
    </location>
</feature>